<protein>
    <submittedName>
        <fullName evidence="3">DUF461 domain-containing protein</fullName>
    </submittedName>
</protein>
<keyword evidence="4" id="KW-1185">Reference proteome</keyword>
<comment type="caution">
    <text evidence="3">The sequence shown here is derived from an EMBL/GenBank/DDBJ whole genome shotgun (WGS) entry which is preliminary data.</text>
</comment>
<keyword evidence="2" id="KW-0732">Signal</keyword>
<dbReference type="Proteomes" id="UP000734511">
    <property type="component" value="Unassembled WGS sequence"/>
</dbReference>
<feature type="chain" id="PRO_5045617972" evidence="2">
    <location>
        <begin position="25"/>
        <end position="214"/>
    </location>
</feature>
<reference evidence="3 4" key="1">
    <citation type="submission" date="2020-03" db="EMBL/GenBank/DDBJ databases">
        <title>WGS of actinomycetes isolated from Thailand.</title>
        <authorList>
            <person name="Thawai C."/>
        </authorList>
    </citation>
    <scope>NUCLEOTIDE SEQUENCE [LARGE SCALE GENOMIC DNA]</scope>
    <source>
        <strain evidence="3 4">PRB2-1</strain>
    </source>
</reference>
<organism evidence="3 4">
    <name type="scientific">Actinacidiphila epipremni</name>
    <dbReference type="NCBI Taxonomy" id="2053013"/>
    <lineage>
        <taxon>Bacteria</taxon>
        <taxon>Bacillati</taxon>
        <taxon>Actinomycetota</taxon>
        <taxon>Actinomycetes</taxon>
        <taxon>Kitasatosporales</taxon>
        <taxon>Streptomycetaceae</taxon>
        <taxon>Actinacidiphila</taxon>
    </lineage>
</organism>
<dbReference type="EMBL" id="JAATEJ010000026">
    <property type="protein sequence ID" value="NJP47081.1"/>
    <property type="molecule type" value="Genomic_DNA"/>
</dbReference>
<evidence type="ECO:0000256" key="1">
    <source>
        <dbReference type="SAM" id="MobiDB-lite"/>
    </source>
</evidence>
<sequence length="214" mass="20948">MVRSFRRGALAAAVVALSVAPVAACGAGDGAQTLQVKPDSQSATKGDIQVQNAFVLTQPNGPATVTARLFNNGNADQTLQAVQLSGGGSAQLSGPDGGGTVTVPAHGTVLLGGKGNPTAVVSSGSEALRDGDVQNAVFQFSSVGAVSLPVQVTPAAGYFEPFGPGTLPTTQAPTPTETPSATDTASPSDTESPAGDGTPTDTPSPSDSETATAS</sequence>
<feature type="compositionally biased region" description="Low complexity" evidence="1">
    <location>
        <begin position="168"/>
        <end position="193"/>
    </location>
</feature>
<evidence type="ECO:0000256" key="2">
    <source>
        <dbReference type="SAM" id="SignalP"/>
    </source>
</evidence>
<evidence type="ECO:0000313" key="4">
    <source>
        <dbReference type="Proteomes" id="UP000734511"/>
    </source>
</evidence>
<name>A0ABX0ZWZ8_9ACTN</name>
<accession>A0ABX0ZWZ8</accession>
<feature type="region of interest" description="Disordered" evidence="1">
    <location>
        <begin position="161"/>
        <end position="214"/>
    </location>
</feature>
<evidence type="ECO:0000313" key="3">
    <source>
        <dbReference type="EMBL" id="NJP47081.1"/>
    </source>
</evidence>
<dbReference type="InterPro" id="IPR036182">
    <property type="entry name" value="PCuAC_sf"/>
</dbReference>
<dbReference type="RefSeq" id="WP_167985916.1">
    <property type="nucleotide sequence ID" value="NZ_JAATEJ010000026.1"/>
</dbReference>
<feature type="signal peptide" evidence="2">
    <location>
        <begin position="1"/>
        <end position="24"/>
    </location>
</feature>
<proteinExistence type="predicted"/>
<gene>
    <name evidence="3" type="ORF">HCN08_27295</name>
</gene>
<dbReference type="SUPFAM" id="SSF110087">
    <property type="entry name" value="DR1885-like metal-binding protein"/>
    <property type="match status" value="1"/>
</dbReference>
<feature type="compositionally biased region" description="Polar residues" evidence="1">
    <location>
        <begin position="199"/>
        <end position="214"/>
    </location>
</feature>